<dbReference type="InterPro" id="IPR000601">
    <property type="entry name" value="PKD_dom"/>
</dbReference>
<dbReference type="InterPro" id="IPR019316">
    <property type="entry name" value="G8_domain"/>
</dbReference>
<evidence type="ECO:0000313" key="2">
    <source>
        <dbReference type="EMBL" id="TYP96991.1"/>
    </source>
</evidence>
<dbReference type="RefSeq" id="WP_148870928.1">
    <property type="nucleotide sequence ID" value="NZ_VNIA01000005.1"/>
</dbReference>
<keyword evidence="3" id="KW-1185">Reference proteome</keyword>
<dbReference type="Gene3D" id="2.60.40.10">
    <property type="entry name" value="Immunoglobulins"/>
    <property type="match status" value="1"/>
</dbReference>
<gene>
    <name evidence="2" type="ORF">C7447_1054</name>
</gene>
<dbReference type="InterPro" id="IPR035986">
    <property type="entry name" value="PKD_dom_sf"/>
</dbReference>
<dbReference type="EMBL" id="VNIA01000005">
    <property type="protein sequence ID" value="TYP96991.1"/>
    <property type="molecule type" value="Genomic_DNA"/>
</dbReference>
<feature type="domain" description="PKD" evidence="1">
    <location>
        <begin position="206"/>
        <end position="265"/>
    </location>
</feature>
<dbReference type="OrthoDB" id="1652165at2"/>
<protein>
    <submittedName>
        <fullName evidence="2">G8 domain-containing protein</fullName>
    </submittedName>
</protein>
<organism evidence="2 3">
    <name type="scientific">Tenacibaculum adriaticum</name>
    <dbReference type="NCBI Taxonomy" id="413713"/>
    <lineage>
        <taxon>Bacteria</taxon>
        <taxon>Pseudomonadati</taxon>
        <taxon>Bacteroidota</taxon>
        <taxon>Flavobacteriia</taxon>
        <taxon>Flavobacteriales</taxon>
        <taxon>Flavobacteriaceae</taxon>
        <taxon>Tenacibaculum</taxon>
    </lineage>
</organism>
<proteinExistence type="predicted"/>
<dbReference type="AlphaFoldDB" id="A0A5S5DMB4"/>
<sequence>MKATFLSLLLILVTICEISSQSLNDFRTIASADWSVVGNWQMYDGSFWIPALYYPGNGTTNDVTILNGHTIVIDTSIITPNILNSLTIEGILEVDSDQTLNTPNVIITTNGTIFWSANSTLTLPLGSNLTINTGSPGLTSSGCNANRKLIIGSANYATCNGGGSGTLYSFSEINGIDLRVDPSSNTQINLGQTVTLFANPSGPQLSDNPITYNWTVTPPTGSGFSSTDENPTDVPTIAGTYIYKVVITNASGTKHTNSTTVNITAFSTKKVITNRRITFRVTNKI</sequence>
<evidence type="ECO:0000313" key="3">
    <source>
        <dbReference type="Proteomes" id="UP000323136"/>
    </source>
</evidence>
<dbReference type="Pfam" id="PF10162">
    <property type="entry name" value="G8"/>
    <property type="match status" value="1"/>
</dbReference>
<comment type="caution">
    <text evidence="2">The sequence shown here is derived from an EMBL/GenBank/DDBJ whole genome shotgun (WGS) entry which is preliminary data.</text>
</comment>
<dbReference type="SUPFAM" id="SSF49299">
    <property type="entry name" value="PKD domain"/>
    <property type="match status" value="1"/>
</dbReference>
<dbReference type="PROSITE" id="PS50093">
    <property type="entry name" value="PKD"/>
    <property type="match status" value="1"/>
</dbReference>
<reference evidence="2 3" key="1">
    <citation type="submission" date="2019-07" db="EMBL/GenBank/DDBJ databases">
        <title>Genomic Encyclopedia of Type Strains, Phase IV (KMG-IV): sequencing the most valuable type-strain genomes for metagenomic binning, comparative biology and taxonomic classification.</title>
        <authorList>
            <person name="Goeker M."/>
        </authorList>
    </citation>
    <scope>NUCLEOTIDE SEQUENCE [LARGE SCALE GENOMIC DNA]</scope>
    <source>
        <strain evidence="2 3">DSM 18961</strain>
    </source>
</reference>
<name>A0A5S5DMB4_9FLAO</name>
<accession>A0A5S5DMB4</accession>
<evidence type="ECO:0000259" key="1">
    <source>
        <dbReference type="PROSITE" id="PS50093"/>
    </source>
</evidence>
<dbReference type="InterPro" id="IPR013783">
    <property type="entry name" value="Ig-like_fold"/>
</dbReference>
<dbReference type="Proteomes" id="UP000323136">
    <property type="component" value="Unassembled WGS sequence"/>
</dbReference>